<accession>A0A3E0D466</accession>
<feature type="region of interest" description="Disordered" evidence="1">
    <location>
        <begin position="237"/>
        <end position="260"/>
    </location>
</feature>
<dbReference type="Proteomes" id="UP000256405">
    <property type="component" value="Unassembled WGS sequence"/>
</dbReference>
<sequence length="440" mass="48533">MSEEEPVAPPVTDMQQAVEDAKAWFGPQEEFVVPIKSGVNARVSDQIKKVHWNNVIVHEEGRVIEIEITYNTTSVPIRSAKTINDIEKKKKDAFFRLILVKRETVGFDKFILKYFPEITAANQKKLVVNNYTVWSNDFSGDIQMMSWDEEINTGWYVQNGEKLYTYFIKSDNGKKSRGYNNAALNCTPIMEEVCFSYGDDEGEITCGGGYCDIPEYGIECFEIIAYEDPNCSDQYNPGSGPGTYTGPGGGGGSGSGGGSGGWIPSDEDLDLFIPSLTPDDGYFYSGAKKLIPSILSLDNGDEIIVDFGVTESDNKSANKEVGELLIEGLQAAIKKANANLSSQEKITRIYVAATTNGGHSSTSNHYNGTAIDISRINGSKMALTGVTNQITQLQLAMDDFPNVRENFGPYFKHKYSSESNSWNYNHPVGGHNDHIHFSVR</sequence>
<feature type="compositionally biased region" description="Gly residues" evidence="1">
    <location>
        <begin position="239"/>
        <end position="260"/>
    </location>
</feature>
<dbReference type="RefSeq" id="WP_086544095.1">
    <property type="nucleotide sequence ID" value="NZ_MSSW01000112.1"/>
</dbReference>
<evidence type="ECO:0000313" key="2">
    <source>
        <dbReference type="EMBL" id="REG76925.1"/>
    </source>
</evidence>
<gene>
    <name evidence="2" type="ORF">C8N25_1485</name>
</gene>
<organism evidence="2 3">
    <name type="scientific">Algoriphagus antarcticus</name>
    <dbReference type="NCBI Taxonomy" id="238540"/>
    <lineage>
        <taxon>Bacteria</taxon>
        <taxon>Pseudomonadati</taxon>
        <taxon>Bacteroidota</taxon>
        <taxon>Cytophagia</taxon>
        <taxon>Cytophagales</taxon>
        <taxon>Cyclobacteriaceae</taxon>
        <taxon>Algoriphagus</taxon>
    </lineage>
</organism>
<protein>
    <submittedName>
        <fullName evidence="2">Uncharacterized protein</fullName>
    </submittedName>
</protein>
<keyword evidence="3" id="KW-1185">Reference proteome</keyword>
<proteinExistence type="predicted"/>
<evidence type="ECO:0000256" key="1">
    <source>
        <dbReference type="SAM" id="MobiDB-lite"/>
    </source>
</evidence>
<evidence type="ECO:0000313" key="3">
    <source>
        <dbReference type="Proteomes" id="UP000256405"/>
    </source>
</evidence>
<reference evidence="2 3" key="1">
    <citation type="submission" date="2018-08" db="EMBL/GenBank/DDBJ databases">
        <title>Genomic Encyclopedia of Archaeal and Bacterial Type Strains, Phase II (KMG-II): from individual species to whole genera.</title>
        <authorList>
            <person name="Goeker M."/>
        </authorList>
    </citation>
    <scope>NUCLEOTIDE SEQUENCE [LARGE SCALE GENOMIC DNA]</scope>
    <source>
        <strain evidence="2 3">DSM 15986</strain>
    </source>
</reference>
<dbReference type="EMBL" id="QUNF01000048">
    <property type="protein sequence ID" value="REG76925.1"/>
    <property type="molecule type" value="Genomic_DNA"/>
</dbReference>
<name>A0A3E0D466_9BACT</name>
<dbReference type="AlphaFoldDB" id="A0A3E0D466"/>
<dbReference type="OrthoDB" id="6400617at2"/>
<comment type="caution">
    <text evidence="2">The sequence shown here is derived from an EMBL/GenBank/DDBJ whole genome shotgun (WGS) entry which is preliminary data.</text>
</comment>